<evidence type="ECO:0000313" key="2">
    <source>
        <dbReference type="EMBL" id="NER17645.1"/>
    </source>
</evidence>
<reference evidence="2 3" key="1">
    <citation type="submission" date="2020-01" db="EMBL/GenBank/DDBJ databases">
        <title>Spongiivirga citrea KCTC 32990T.</title>
        <authorList>
            <person name="Wang G."/>
        </authorList>
    </citation>
    <scope>NUCLEOTIDE SEQUENCE [LARGE SCALE GENOMIC DNA]</scope>
    <source>
        <strain evidence="2 3">KCTC 32990</strain>
    </source>
</reference>
<feature type="transmembrane region" description="Helical" evidence="1">
    <location>
        <begin position="203"/>
        <end position="222"/>
    </location>
</feature>
<name>A0A6M0CIB9_9FLAO</name>
<feature type="transmembrane region" description="Helical" evidence="1">
    <location>
        <begin position="7"/>
        <end position="27"/>
    </location>
</feature>
<proteinExistence type="predicted"/>
<protein>
    <submittedName>
        <fullName evidence="2">Uncharacterized protein</fullName>
    </submittedName>
</protein>
<evidence type="ECO:0000313" key="3">
    <source>
        <dbReference type="Proteomes" id="UP000474296"/>
    </source>
</evidence>
<gene>
    <name evidence="2" type="ORF">GWK10_10515</name>
</gene>
<keyword evidence="3" id="KW-1185">Reference proteome</keyword>
<keyword evidence="1" id="KW-1133">Transmembrane helix</keyword>
<accession>A0A6M0CIB9</accession>
<keyword evidence="1" id="KW-0812">Transmembrane</keyword>
<dbReference type="Proteomes" id="UP000474296">
    <property type="component" value="Unassembled WGS sequence"/>
</dbReference>
<feature type="transmembrane region" description="Helical" evidence="1">
    <location>
        <begin position="177"/>
        <end position="196"/>
    </location>
</feature>
<evidence type="ECO:0000256" key="1">
    <source>
        <dbReference type="SAM" id="Phobius"/>
    </source>
</evidence>
<dbReference type="RefSeq" id="WP_164032322.1">
    <property type="nucleotide sequence ID" value="NZ_JAABOQ010000004.1"/>
</dbReference>
<dbReference type="AlphaFoldDB" id="A0A6M0CIB9"/>
<feature type="transmembrane region" description="Helical" evidence="1">
    <location>
        <begin position="69"/>
        <end position="88"/>
    </location>
</feature>
<comment type="caution">
    <text evidence="2">The sequence shown here is derived from an EMBL/GenBank/DDBJ whole genome shotgun (WGS) entry which is preliminary data.</text>
</comment>
<feature type="transmembrane region" description="Helical" evidence="1">
    <location>
        <begin position="108"/>
        <end position="129"/>
    </location>
</feature>
<organism evidence="2 3">
    <name type="scientific">Spongiivirga citrea</name>
    <dbReference type="NCBI Taxonomy" id="1481457"/>
    <lineage>
        <taxon>Bacteria</taxon>
        <taxon>Pseudomonadati</taxon>
        <taxon>Bacteroidota</taxon>
        <taxon>Flavobacteriia</taxon>
        <taxon>Flavobacteriales</taxon>
        <taxon>Flavobacteriaceae</taxon>
        <taxon>Spongiivirga</taxon>
    </lineage>
</organism>
<feature type="transmembrane region" description="Helical" evidence="1">
    <location>
        <begin position="141"/>
        <end position="165"/>
    </location>
</feature>
<feature type="transmembrane region" description="Helical" evidence="1">
    <location>
        <begin position="39"/>
        <end position="57"/>
    </location>
</feature>
<dbReference type="EMBL" id="JAABOQ010000004">
    <property type="protein sequence ID" value="NER17645.1"/>
    <property type="molecule type" value="Genomic_DNA"/>
</dbReference>
<keyword evidence="1" id="KW-0472">Membrane</keyword>
<sequence length="238" mass="27650">MERFKKLHLWMLLPLVLMQVGIFNYYWPTFSSETWEIHIHFWLVTLWSFLLIIQPYLATTGKIANHRTVGIIGFLLAGGVIFTGFSLLDFPLRLMEKLDPSSPGPPVAFYYGTLVVEAILMLAFAYAVLKSIVQRKELQNHSWWLICSIFYMMMPALGRGMIVFWRSILPPDKFNPMIVFVSAEVIYIPLFVLFVYKFGKFKHLATIIGFFLVIVRVLRVPIGSSEMVQEFLKVLIRF</sequence>